<dbReference type="GO" id="GO:0006396">
    <property type="term" value="P:RNA processing"/>
    <property type="evidence" value="ECO:0007669"/>
    <property type="project" value="TreeGrafter"/>
</dbReference>
<reference evidence="5" key="1">
    <citation type="journal article" date="2020" name="Stud. Mycol.">
        <title>101 Dothideomycetes genomes: a test case for predicting lifestyles and emergence of pathogens.</title>
        <authorList>
            <person name="Haridas S."/>
            <person name="Albert R."/>
            <person name="Binder M."/>
            <person name="Bloem J."/>
            <person name="Labutti K."/>
            <person name="Salamov A."/>
            <person name="Andreopoulos B."/>
            <person name="Baker S."/>
            <person name="Barry K."/>
            <person name="Bills G."/>
            <person name="Bluhm B."/>
            <person name="Cannon C."/>
            <person name="Castanera R."/>
            <person name="Culley D."/>
            <person name="Daum C."/>
            <person name="Ezra D."/>
            <person name="Gonzalez J."/>
            <person name="Henrissat B."/>
            <person name="Kuo A."/>
            <person name="Liang C."/>
            <person name="Lipzen A."/>
            <person name="Lutzoni F."/>
            <person name="Magnuson J."/>
            <person name="Mondo S."/>
            <person name="Nolan M."/>
            <person name="Ohm R."/>
            <person name="Pangilinan J."/>
            <person name="Park H.-J."/>
            <person name="Ramirez L."/>
            <person name="Alfaro M."/>
            <person name="Sun H."/>
            <person name="Tritt A."/>
            <person name="Yoshinaga Y."/>
            <person name="Zwiers L.-H."/>
            <person name="Turgeon B."/>
            <person name="Goodwin S."/>
            <person name="Spatafora J."/>
            <person name="Crous P."/>
            <person name="Grigoriev I."/>
        </authorList>
    </citation>
    <scope>NUCLEOTIDE SEQUENCE</scope>
    <source>
        <strain evidence="5">CBS 125425</strain>
    </source>
</reference>
<dbReference type="OrthoDB" id="427886at2759"/>
<evidence type="ECO:0000313" key="6">
    <source>
        <dbReference type="Proteomes" id="UP000799444"/>
    </source>
</evidence>
<dbReference type="PANTHER" id="PTHR21686:SF12">
    <property type="entry name" value="DEOXYNUCLEOTIDYLTRANSFERASE TERMINAL-INTERACTING PROTEIN 2"/>
    <property type="match status" value="1"/>
</dbReference>
<dbReference type="GO" id="GO:0005730">
    <property type="term" value="C:nucleolus"/>
    <property type="evidence" value="ECO:0007669"/>
    <property type="project" value="UniProtKB-SubCell"/>
</dbReference>
<dbReference type="Proteomes" id="UP000799444">
    <property type="component" value="Unassembled WGS sequence"/>
</dbReference>
<feature type="compositionally biased region" description="Basic and acidic residues" evidence="3">
    <location>
        <begin position="21"/>
        <end position="36"/>
    </location>
</feature>
<organism evidence="5 6">
    <name type="scientific">Polyplosphaeria fusca</name>
    <dbReference type="NCBI Taxonomy" id="682080"/>
    <lineage>
        <taxon>Eukaryota</taxon>
        <taxon>Fungi</taxon>
        <taxon>Dikarya</taxon>
        <taxon>Ascomycota</taxon>
        <taxon>Pezizomycotina</taxon>
        <taxon>Dothideomycetes</taxon>
        <taxon>Pleosporomycetidae</taxon>
        <taxon>Pleosporales</taxon>
        <taxon>Tetraplosphaeriaceae</taxon>
        <taxon>Polyplosphaeria</taxon>
    </lineage>
</organism>
<keyword evidence="2" id="KW-0539">Nucleus</keyword>
<dbReference type="PANTHER" id="PTHR21686">
    <property type="entry name" value="DEOXYNUCLEOTIDYLTRANSFERASE TERMINAL-INTERACTING PROTEIN 2"/>
    <property type="match status" value="1"/>
</dbReference>
<comment type="subcellular location">
    <subcellularLocation>
        <location evidence="1">Nucleus</location>
        <location evidence="1">Nucleolus</location>
    </subcellularLocation>
</comment>
<name>A0A9P4QTJ1_9PLEO</name>
<evidence type="ECO:0000259" key="4">
    <source>
        <dbReference type="Pfam" id="PF08698"/>
    </source>
</evidence>
<evidence type="ECO:0000256" key="3">
    <source>
        <dbReference type="SAM" id="MobiDB-lite"/>
    </source>
</evidence>
<dbReference type="InterPro" id="IPR039883">
    <property type="entry name" value="Fcf2/DNTTIP2"/>
</dbReference>
<dbReference type="GO" id="GO:0003723">
    <property type="term" value="F:RNA binding"/>
    <property type="evidence" value="ECO:0007669"/>
    <property type="project" value="TreeGrafter"/>
</dbReference>
<protein>
    <submittedName>
        <fullName evidence="5">Fcf2-domain-containing protein</fullName>
    </submittedName>
</protein>
<feature type="domain" description="Fcf2 pre-rRNA processing C-terminal" evidence="4">
    <location>
        <begin position="106"/>
        <end position="201"/>
    </location>
</feature>
<keyword evidence="6" id="KW-1185">Reference proteome</keyword>
<sequence>MALPAHQRLPDHDTDEELSDEQVRTLLDEAERRMRETLAPAPTNDGPVKLPKLDPGRVADLYFDTKDAKARLDSSKLIDEKDRALAQGFKKIEDPIQVKKNKQAGKKATAGSQWFNLPKTELTPELRRDLQLLKMRGILDPKRFYKKSDAKSDVPEFSQIGTVIEGPTEYYTARINNKDRKRTFVEEVLAQEDQTGRFKNKYNEIQKKKSSGKKTFYKELKAKRKGRVEKR</sequence>
<comment type="caution">
    <text evidence="5">The sequence shown here is derived from an EMBL/GenBank/DDBJ whole genome shotgun (WGS) entry which is preliminary data.</text>
</comment>
<evidence type="ECO:0000256" key="1">
    <source>
        <dbReference type="ARBA" id="ARBA00004604"/>
    </source>
</evidence>
<evidence type="ECO:0000313" key="5">
    <source>
        <dbReference type="EMBL" id="KAF2733517.1"/>
    </source>
</evidence>
<dbReference type="AlphaFoldDB" id="A0A9P4QTJ1"/>
<dbReference type="InterPro" id="IPR014810">
    <property type="entry name" value="Fcf2_C"/>
</dbReference>
<accession>A0A9P4QTJ1</accession>
<gene>
    <name evidence="5" type="ORF">EJ04DRAFT_271013</name>
</gene>
<proteinExistence type="predicted"/>
<feature type="region of interest" description="Disordered" evidence="3">
    <location>
        <begin position="1"/>
        <end position="52"/>
    </location>
</feature>
<dbReference type="EMBL" id="ML996160">
    <property type="protein sequence ID" value="KAF2733517.1"/>
    <property type="molecule type" value="Genomic_DNA"/>
</dbReference>
<dbReference type="Pfam" id="PF08698">
    <property type="entry name" value="Fcf2"/>
    <property type="match status" value="1"/>
</dbReference>
<evidence type="ECO:0000256" key="2">
    <source>
        <dbReference type="ARBA" id="ARBA00023242"/>
    </source>
</evidence>